<evidence type="ECO:0000313" key="3">
    <source>
        <dbReference type="Proteomes" id="UP001165205"/>
    </source>
</evidence>
<dbReference type="EMBL" id="BSYA01000048">
    <property type="protein sequence ID" value="GMG28687.1"/>
    <property type="molecule type" value="Genomic_DNA"/>
</dbReference>
<organism evidence="2 3">
    <name type="scientific">Aspergillus oryzae</name>
    <name type="common">Yellow koji mold</name>
    <dbReference type="NCBI Taxonomy" id="5062"/>
    <lineage>
        <taxon>Eukaryota</taxon>
        <taxon>Fungi</taxon>
        <taxon>Dikarya</taxon>
        <taxon>Ascomycota</taxon>
        <taxon>Pezizomycotina</taxon>
        <taxon>Eurotiomycetes</taxon>
        <taxon>Eurotiomycetidae</taxon>
        <taxon>Eurotiales</taxon>
        <taxon>Aspergillaceae</taxon>
        <taxon>Aspergillus</taxon>
        <taxon>Aspergillus subgen. Circumdati</taxon>
    </lineage>
</organism>
<reference evidence="2" key="1">
    <citation type="submission" date="2023-04" db="EMBL/GenBank/DDBJ databases">
        <title>Aspergillus oryzae NBRC 4228.</title>
        <authorList>
            <person name="Ichikawa N."/>
            <person name="Sato H."/>
            <person name="Tonouchi N."/>
        </authorList>
    </citation>
    <scope>NUCLEOTIDE SEQUENCE</scope>
    <source>
        <strain evidence="2">NBRC 4228</strain>
    </source>
</reference>
<proteinExistence type="predicted"/>
<protein>
    <submittedName>
        <fullName evidence="2">Unnamed protein product</fullName>
    </submittedName>
</protein>
<evidence type="ECO:0000313" key="2">
    <source>
        <dbReference type="EMBL" id="GMG28687.1"/>
    </source>
</evidence>
<dbReference type="AlphaFoldDB" id="A0AAN5BX02"/>
<feature type="region of interest" description="Disordered" evidence="1">
    <location>
        <begin position="64"/>
        <end position="153"/>
    </location>
</feature>
<accession>A0AAN5BX02</accession>
<sequence>MGVGEKVSKNWHIVGLNEFEDRCLPKCGLCILKNQHCEYPKDGRRTATRAKSVDVYLLQKQIQKSKDQAHKASGAGDVIDGNSSSTNLPSELLQTGHPNSGLEPDHELKSGIVSLEQISGTPRHGKRPGFIPSTNSRLSLNHRSASQDNDAAP</sequence>
<dbReference type="Proteomes" id="UP001165205">
    <property type="component" value="Unassembled WGS sequence"/>
</dbReference>
<name>A0AAN5BX02_ASPOZ</name>
<feature type="compositionally biased region" description="Polar residues" evidence="1">
    <location>
        <begin position="81"/>
        <end position="98"/>
    </location>
</feature>
<feature type="compositionally biased region" description="Polar residues" evidence="1">
    <location>
        <begin position="132"/>
        <end position="153"/>
    </location>
</feature>
<evidence type="ECO:0000256" key="1">
    <source>
        <dbReference type="SAM" id="MobiDB-lite"/>
    </source>
</evidence>
<comment type="caution">
    <text evidence="2">The sequence shown here is derived from an EMBL/GenBank/DDBJ whole genome shotgun (WGS) entry which is preliminary data.</text>
</comment>
<gene>
    <name evidence="2" type="ORF">Aory04_000506900</name>
</gene>